<evidence type="ECO:0000256" key="2">
    <source>
        <dbReference type="ARBA" id="ARBA00022670"/>
    </source>
</evidence>
<organism evidence="7 8">
    <name type="scientific">Apolygus lucorum</name>
    <name type="common">Small green plant bug</name>
    <name type="synonym">Lygocoris lucorum</name>
    <dbReference type="NCBI Taxonomy" id="248454"/>
    <lineage>
        <taxon>Eukaryota</taxon>
        <taxon>Metazoa</taxon>
        <taxon>Ecdysozoa</taxon>
        <taxon>Arthropoda</taxon>
        <taxon>Hexapoda</taxon>
        <taxon>Insecta</taxon>
        <taxon>Pterygota</taxon>
        <taxon>Neoptera</taxon>
        <taxon>Paraneoptera</taxon>
        <taxon>Hemiptera</taxon>
        <taxon>Heteroptera</taxon>
        <taxon>Panheteroptera</taxon>
        <taxon>Cimicomorpha</taxon>
        <taxon>Miridae</taxon>
        <taxon>Mirini</taxon>
        <taxon>Apolygus</taxon>
    </lineage>
</organism>
<evidence type="ECO:0000259" key="6">
    <source>
        <dbReference type="PROSITE" id="PS51858"/>
    </source>
</evidence>
<dbReference type="InterPro" id="IPR008580">
    <property type="entry name" value="PPPDE_dom"/>
</dbReference>
<keyword evidence="2" id="KW-0645">Protease</keyword>
<evidence type="ECO:0000256" key="3">
    <source>
        <dbReference type="ARBA" id="ARBA00022801"/>
    </source>
</evidence>
<feature type="compositionally biased region" description="Basic residues" evidence="5">
    <location>
        <begin position="228"/>
        <end position="237"/>
    </location>
</feature>
<dbReference type="Pfam" id="PF05903">
    <property type="entry name" value="Peptidase_C97"/>
    <property type="match status" value="1"/>
</dbReference>
<feature type="coiled-coil region" evidence="4">
    <location>
        <begin position="189"/>
        <end position="216"/>
    </location>
</feature>
<dbReference type="Gene3D" id="3.90.1720.30">
    <property type="entry name" value="PPPDE domains"/>
    <property type="match status" value="1"/>
</dbReference>
<keyword evidence="8" id="KW-1185">Reference proteome</keyword>
<sequence length="550" mass="62689">MCLLGPLRCARRQANDHNKFVHEIMSESGEDVYLYIYDLSNGMARLLSSSIIGRQLDGIWHTGIVVYNREYFYGTQGVQVAEPGGVIGPPLEKLKLGTTHVPLEIFEEYLNGLHETEFRGEEYHLLSHNCNHFSDAVSNFLISSGIPSHIVSLPEDILNTPQGQLFRPLIERIANDSSIRANTIAFLRRNAQELEYQELNQDIEAARLHSLALRERRNEIKEKIAKREQKKIKKRRKNSESGDFSQLNKMSESVETQPPAGDADAAQIVQNLEDDERKEREEKKKNREPPIVYKDAIDVHIEFDTLVGLIDGKLNEEEQQSLEELHQYMLQDEGSWALGENFLEFIGRLLTDKSLNEGVSLRTLNVLAAAALKDDVILMLHQDRRQHIMMNYAYGVDRLPLPQQQALTLFICNLFENLGSSEWLLYISEWSYNNNQISNIRVTTKVAVNAILSEDEDMRDRGTAILYNLATKEVFDDVAVELTMAVLQFLSKPPPEAQLFRCLKAIARFCQISAQDVPQLIQMIGPHPSSFKGSSQRNDDLIAEISRKVR</sequence>
<evidence type="ECO:0000256" key="4">
    <source>
        <dbReference type="SAM" id="Coils"/>
    </source>
</evidence>
<evidence type="ECO:0000256" key="5">
    <source>
        <dbReference type="SAM" id="MobiDB-lite"/>
    </source>
</evidence>
<accession>A0A8S9WWG3</accession>
<proteinExistence type="inferred from homology"/>
<dbReference type="SMART" id="SM01179">
    <property type="entry name" value="DUF862"/>
    <property type="match status" value="1"/>
</dbReference>
<dbReference type="AlphaFoldDB" id="A0A8S9WWG3"/>
<dbReference type="GO" id="GO:0006508">
    <property type="term" value="P:proteolysis"/>
    <property type="evidence" value="ECO:0007669"/>
    <property type="project" value="UniProtKB-KW"/>
</dbReference>
<gene>
    <name evidence="7" type="ORF">GE061_004891</name>
</gene>
<dbReference type="OrthoDB" id="21221at2759"/>
<feature type="region of interest" description="Disordered" evidence="5">
    <location>
        <begin position="224"/>
        <end position="263"/>
    </location>
</feature>
<dbReference type="GO" id="GO:0070646">
    <property type="term" value="P:protein modification by small protein removal"/>
    <property type="evidence" value="ECO:0007669"/>
    <property type="project" value="TreeGrafter"/>
</dbReference>
<evidence type="ECO:0000313" key="8">
    <source>
        <dbReference type="Proteomes" id="UP000466442"/>
    </source>
</evidence>
<protein>
    <recommendedName>
        <fullName evidence="6">PPPDE domain-containing protein</fullName>
    </recommendedName>
</protein>
<dbReference type="GO" id="GO:0008233">
    <property type="term" value="F:peptidase activity"/>
    <property type="evidence" value="ECO:0007669"/>
    <property type="project" value="UniProtKB-KW"/>
</dbReference>
<keyword evidence="3" id="KW-0378">Hydrolase</keyword>
<feature type="compositionally biased region" description="Polar residues" evidence="5">
    <location>
        <begin position="241"/>
        <end position="256"/>
    </location>
</feature>
<feature type="domain" description="PPPDE" evidence="6">
    <location>
        <begin position="30"/>
        <end position="171"/>
    </location>
</feature>
<dbReference type="PROSITE" id="PS51858">
    <property type="entry name" value="PPPDE"/>
    <property type="match status" value="1"/>
</dbReference>
<dbReference type="InterPro" id="IPR042266">
    <property type="entry name" value="PPPDE_sf"/>
</dbReference>
<dbReference type="PANTHER" id="PTHR12378:SF7">
    <property type="entry name" value="DESUMOYLATING ISOPEPTIDASE 1"/>
    <property type="match status" value="1"/>
</dbReference>
<keyword evidence="4" id="KW-0175">Coiled coil</keyword>
<name>A0A8S9WWG3_APOLU</name>
<dbReference type="Proteomes" id="UP000466442">
    <property type="component" value="Unassembled WGS sequence"/>
</dbReference>
<evidence type="ECO:0000313" key="7">
    <source>
        <dbReference type="EMBL" id="KAF6200448.1"/>
    </source>
</evidence>
<dbReference type="EMBL" id="WIXP02000013">
    <property type="protein sequence ID" value="KAF6200448.1"/>
    <property type="molecule type" value="Genomic_DNA"/>
</dbReference>
<comment type="caution">
    <text evidence="7">The sequence shown here is derived from an EMBL/GenBank/DDBJ whole genome shotgun (WGS) entry which is preliminary data.</text>
</comment>
<dbReference type="PANTHER" id="PTHR12378">
    <property type="entry name" value="DESUMOYLATING ISOPEPTIDASE"/>
    <property type="match status" value="1"/>
</dbReference>
<comment type="similarity">
    <text evidence="1">Belongs to the DeSI family.</text>
</comment>
<reference evidence="7" key="1">
    <citation type="journal article" date="2021" name="Mol. Ecol. Resour.">
        <title>Apolygus lucorum genome provides insights into omnivorousness and mesophyll feeding.</title>
        <authorList>
            <person name="Liu Y."/>
            <person name="Liu H."/>
            <person name="Wang H."/>
            <person name="Huang T."/>
            <person name="Liu B."/>
            <person name="Yang B."/>
            <person name="Yin L."/>
            <person name="Li B."/>
            <person name="Zhang Y."/>
            <person name="Zhang S."/>
            <person name="Jiang F."/>
            <person name="Zhang X."/>
            <person name="Ren Y."/>
            <person name="Wang B."/>
            <person name="Wang S."/>
            <person name="Lu Y."/>
            <person name="Wu K."/>
            <person name="Fan W."/>
            <person name="Wang G."/>
        </authorList>
    </citation>
    <scope>NUCLEOTIDE SEQUENCE</scope>
    <source>
        <strain evidence="7">12Hb</strain>
    </source>
</reference>
<evidence type="ECO:0000256" key="1">
    <source>
        <dbReference type="ARBA" id="ARBA00008140"/>
    </source>
</evidence>